<evidence type="ECO:0000313" key="1">
    <source>
        <dbReference type="EMBL" id="PVX84315.1"/>
    </source>
</evidence>
<dbReference type="RefSeq" id="WP_133254468.1">
    <property type="nucleotide sequence ID" value="NZ_QEOB01000005.1"/>
</dbReference>
<organism evidence="1 2">
    <name type="scientific">Paraburkholderia unamae</name>
    <dbReference type="NCBI Taxonomy" id="219649"/>
    <lineage>
        <taxon>Bacteria</taxon>
        <taxon>Pseudomonadati</taxon>
        <taxon>Pseudomonadota</taxon>
        <taxon>Betaproteobacteria</taxon>
        <taxon>Burkholderiales</taxon>
        <taxon>Burkholderiaceae</taxon>
        <taxon>Paraburkholderia</taxon>
    </lineage>
</organism>
<proteinExistence type="predicted"/>
<evidence type="ECO:0000313" key="2">
    <source>
        <dbReference type="Proteomes" id="UP000245712"/>
    </source>
</evidence>
<comment type="caution">
    <text evidence="1">The sequence shown here is derived from an EMBL/GenBank/DDBJ whole genome shotgun (WGS) entry which is preliminary data.</text>
</comment>
<dbReference type="EMBL" id="QEOB01000005">
    <property type="protein sequence ID" value="PVX84315.1"/>
    <property type="molecule type" value="Genomic_DNA"/>
</dbReference>
<reference evidence="1 2" key="1">
    <citation type="submission" date="2018-05" db="EMBL/GenBank/DDBJ databases">
        <title>Genomic Encyclopedia of Type Strains, Phase IV (KMG-V): Genome sequencing to study the core and pangenomes of soil and plant-associated prokaryotes.</title>
        <authorList>
            <person name="Whitman W."/>
        </authorList>
    </citation>
    <scope>NUCLEOTIDE SEQUENCE [LARGE SCALE GENOMIC DNA]</scope>
    <source>
        <strain evidence="1 2">SCZa-39</strain>
    </source>
</reference>
<sequence length="99" mass="11174">MKLIAKIEPQPPKGIAYMLGGETWLPIEKREPVRLAVEEWGNMGPLELRPDVPDNGHGFRVRMTYFPAPDGAIGFTDVDGELWWTDTDMFGRTESERAA</sequence>
<name>A0ABX5KPA5_9BURK</name>
<protein>
    <submittedName>
        <fullName evidence="1">Uncharacterized protein</fullName>
    </submittedName>
</protein>
<accession>A0ABX5KPA5</accession>
<gene>
    <name evidence="1" type="ORF">C7402_105156</name>
</gene>
<keyword evidence="2" id="KW-1185">Reference proteome</keyword>
<dbReference type="Proteomes" id="UP000245712">
    <property type="component" value="Unassembled WGS sequence"/>
</dbReference>